<dbReference type="EMBL" id="WQNE01000012">
    <property type="protein sequence ID" value="MVT74665.1"/>
    <property type="molecule type" value="Genomic_DNA"/>
</dbReference>
<evidence type="ECO:0000313" key="2">
    <source>
        <dbReference type="Proteomes" id="UP000449969"/>
    </source>
</evidence>
<dbReference type="OrthoDB" id="8239841at2"/>
<dbReference type="Proteomes" id="UP000449969">
    <property type="component" value="Unassembled WGS sequence"/>
</dbReference>
<reference evidence="1 2" key="1">
    <citation type="submission" date="2019-12" db="EMBL/GenBank/DDBJ databases">
        <title>Draft genome sequences Bradyrhizobium cajani AMBPC1010, Bradyrhizobium pachyrhizi AMBPC1040 and Bradyrhizobium yuanmingense ALSPC3051, three plant growth promoting strains isolated from nodules of Cajanus cajan L. in Dominican Republic.</title>
        <authorList>
            <person name="Flores-Felix J.D."/>
            <person name="Araujo J."/>
            <person name="Diaz-Alcantara C."/>
            <person name="Gonzalez-Andres F."/>
            <person name="Velazquez E."/>
        </authorList>
    </citation>
    <scope>NUCLEOTIDE SEQUENCE [LARGE SCALE GENOMIC DNA]</scope>
    <source>
        <strain evidence="1 2">1010</strain>
    </source>
</reference>
<dbReference type="AlphaFoldDB" id="A0A844TAP5"/>
<comment type="caution">
    <text evidence="1">The sequence shown here is derived from an EMBL/GenBank/DDBJ whole genome shotgun (WGS) entry which is preliminary data.</text>
</comment>
<dbReference type="RefSeq" id="WP_157330621.1">
    <property type="nucleotide sequence ID" value="NZ_JANADL010000007.1"/>
</dbReference>
<organism evidence="1 2">
    <name type="scientific">Bradyrhizobium cajani</name>
    <dbReference type="NCBI Taxonomy" id="1928661"/>
    <lineage>
        <taxon>Bacteria</taxon>
        <taxon>Pseudomonadati</taxon>
        <taxon>Pseudomonadota</taxon>
        <taxon>Alphaproteobacteria</taxon>
        <taxon>Hyphomicrobiales</taxon>
        <taxon>Nitrobacteraceae</taxon>
        <taxon>Bradyrhizobium</taxon>
    </lineage>
</organism>
<accession>A0A844TAP5</accession>
<proteinExistence type="predicted"/>
<protein>
    <submittedName>
        <fullName evidence="1">Uncharacterized protein</fullName>
    </submittedName>
</protein>
<sequence>MSSQAREGACAFAWRHYLLLHSGVSENDSRRSALYSYISNLRDTGEDDFNLLQTAAVAYLKKLDELHDDQCARLAADQALAECLEASNSQSGR</sequence>
<evidence type="ECO:0000313" key="1">
    <source>
        <dbReference type="EMBL" id="MVT74665.1"/>
    </source>
</evidence>
<gene>
    <name evidence="1" type="ORF">GPL20_16760</name>
</gene>
<name>A0A844TAP5_9BRAD</name>
<keyword evidence="2" id="KW-1185">Reference proteome</keyword>